<dbReference type="PANTHER" id="PTHR43776">
    <property type="entry name" value="TRANSPORT ATP-BINDING PROTEIN"/>
    <property type="match status" value="1"/>
</dbReference>
<protein>
    <submittedName>
        <fullName evidence="6">ATP-binding cassette domain-containing protein</fullName>
    </submittedName>
</protein>
<keyword evidence="2" id="KW-0813">Transport</keyword>
<dbReference type="InterPro" id="IPR027417">
    <property type="entry name" value="P-loop_NTPase"/>
</dbReference>
<dbReference type="InterPro" id="IPR003439">
    <property type="entry name" value="ABC_transporter-like_ATP-bd"/>
</dbReference>
<reference evidence="6 7" key="1">
    <citation type="submission" date="2021-10" db="EMBL/GenBank/DDBJ databases">
        <title>Anaerobic single-cell dispensing facilitates the cultivation of human gut bacteria.</title>
        <authorList>
            <person name="Afrizal A."/>
        </authorList>
    </citation>
    <scope>NUCLEOTIDE SEQUENCE [LARGE SCALE GENOMIC DNA]</scope>
    <source>
        <strain evidence="6 7">CLA-AA-H276</strain>
    </source>
</reference>
<dbReference type="Proteomes" id="UP001198220">
    <property type="component" value="Unassembled WGS sequence"/>
</dbReference>
<dbReference type="AlphaFoldDB" id="A0AAE3DA83"/>
<proteinExistence type="inferred from homology"/>
<dbReference type="RefSeq" id="WP_308458926.1">
    <property type="nucleotide sequence ID" value="NZ_JAJEPS010000003.1"/>
</dbReference>
<dbReference type="SUPFAM" id="SSF52540">
    <property type="entry name" value="P-loop containing nucleoside triphosphate hydrolases"/>
    <property type="match status" value="1"/>
</dbReference>
<evidence type="ECO:0000256" key="4">
    <source>
        <dbReference type="ARBA" id="ARBA00022840"/>
    </source>
</evidence>
<keyword evidence="7" id="KW-1185">Reference proteome</keyword>
<dbReference type="InterPro" id="IPR003593">
    <property type="entry name" value="AAA+_ATPase"/>
</dbReference>
<dbReference type="EMBL" id="JAJEPS010000003">
    <property type="protein sequence ID" value="MCC2125512.1"/>
    <property type="molecule type" value="Genomic_DNA"/>
</dbReference>
<comment type="caution">
    <text evidence="6">The sequence shown here is derived from an EMBL/GenBank/DDBJ whole genome shotgun (WGS) entry which is preliminary data.</text>
</comment>
<gene>
    <name evidence="6" type="ORF">LKD36_04885</name>
</gene>
<sequence>MENKSMDKQQALVQAVNLKKHFKIKGRGVLHAVDGVNFSLNAGETLGLVGESGCGKSTVGNLVLRLHEATGGELLFKGKNIFEASGEESMELRRHIQMIFQDPYSSLNPKKMIKDTLKDAYEIHGIKDKKEVDEKISELCKMVGISEDLLDHYPHELDGGMRQVVGIARALSLKPDFIVCDEPVSSLDVSIQAKIINLLMKLQKQMNISYLFISHDLSVVRHISHKIAVMYLGQIVETAETDELFANTMHPYSIALLSAVPQVRTDGSKVNRIVLKGDVPSPINPKENCCRFATRCWMSQEICHKQSPEMRDMGNGHCVACHFAEKSRELEKTAEKIML</sequence>
<name>A0AAE3DA83_9FIRM</name>
<dbReference type="GO" id="GO:0005524">
    <property type="term" value="F:ATP binding"/>
    <property type="evidence" value="ECO:0007669"/>
    <property type="project" value="UniProtKB-KW"/>
</dbReference>
<keyword evidence="3" id="KW-0547">Nucleotide-binding</keyword>
<keyword evidence="4 6" id="KW-0067">ATP-binding</keyword>
<dbReference type="GO" id="GO:0015833">
    <property type="term" value="P:peptide transport"/>
    <property type="evidence" value="ECO:0007669"/>
    <property type="project" value="InterPro"/>
</dbReference>
<evidence type="ECO:0000256" key="3">
    <source>
        <dbReference type="ARBA" id="ARBA00022741"/>
    </source>
</evidence>
<organism evidence="6 7">
    <name type="scientific">Hominiventricola filiformis</name>
    <dbReference type="NCBI Taxonomy" id="2885352"/>
    <lineage>
        <taxon>Bacteria</taxon>
        <taxon>Bacillati</taxon>
        <taxon>Bacillota</taxon>
        <taxon>Clostridia</taxon>
        <taxon>Lachnospirales</taxon>
        <taxon>Lachnospiraceae</taxon>
        <taxon>Hominiventricola</taxon>
    </lineage>
</organism>
<dbReference type="GO" id="GO:0055085">
    <property type="term" value="P:transmembrane transport"/>
    <property type="evidence" value="ECO:0007669"/>
    <property type="project" value="UniProtKB-ARBA"/>
</dbReference>
<accession>A0AAE3DA83</accession>
<evidence type="ECO:0000259" key="5">
    <source>
        <dbReference type="PROSITE" id="PS50893"/>
    </source>
</evidence>
<dbReference type="NCBIfam" id="TIGR01727">
    <property type="entry name" value="oligo_HPY"/>
    <property type="match status" value="1"/>
</dbReference>
<dbReference type="FunFam" id="3.40.50.300:FF:000016">
    <property type="entry name" value="Oligopeptide ABC transporter ATP-binding component"/>
    <property type="match status" value="1"/>
</dbReference>
<dbReference type="CDD" id="cd03257">
    <property type="entry name" value="ABC_NikE_OppD_transporters"/>
    <property type="match status" value="1"/>
</dbReference>
<dbReference type="Gene3D" id="3.40.50.300">
    <property type="entry name" value="P-loop containing nucleotide triphosphate hydrolases"/>
    <property type="match status" value="1"/>
</dbReference>
<dbReference type="InterPro" id="IPR013563">
    <property type="entry name" value="Oligopep_ABC_C"/>
</dbReference>
<comment type="similarity">
    <text evidence="1">Belongs to the ABC transporter superfamily.</text>
</comment>
<dbReference type="InterPro" id="IPR050319">
    <property type="entry name" value="ABC_transp_ATP-bind"/>
</dbReference>
<evidence type="ECO:0000313" key="7">
    <source>
        <dbReference type="Proteomes" id="UP001198220"/>
    </source>
</evidence>
<evidence type="ECO:0000256" key="1">
    <source>
        <dbReference type="ARBA" id="ARBA00005417"/>
    </source>
</evidence>
<dbReference type="SMART" id="SM00382">
    <property type="entry name" value="AAA"/>
    <property type="match status" value="1"/>
</dbReference>
<feature type="domain" description="ABC transporter" evidence="5">
    <location>
        <begin position="13"/>
        <end position="257"/>
    </location>
</feature>
<dbReference type="Pfam" id="PF00005">
    <property type="entry name" value="ABC_tran"/>
    <property type="match status" value="1"/>
</dbReference>
<dbReference type="GO" id="GO:0016887">
    <property type="term" value="F:ATP hydrolysis activity"/>
    <property type="evidence" value="ECO:0007669"/>
    <property type="project" value="InterPro"/>
</dbReference>
<evidence type="ECO:0000313" key="6">
    <source>
        <dbReference type="EMBL" id="MCC2125512.1"/>
    </source>
</evidence>
<dbReference type="Pfam" id="PF08352">
    <property type="entry name" value="oligo_HPY"/>
    <property type="match status" value="1"/>
</dbReference>
<evidence type="ECO:0000256" key="2">
    <source>
        <dbReference type="ARBA" id="ARBA00022448"/>
    </source>
</evidence>
<dbReference type="PROSITE" id="PS50893">
    <property type="entry name" value="ABC_TRANSPORTER_2"/>
    <property type="match status" value="1"/>
</dbReference>